<name>A0A138AUL5_9ACTN</name>
<organism evidence="1 2">
    <name type="scientific">Tsukamurella pseudospumae</name>
    <dbReference type="NCBI Taxonomy" id="239498"/>
    <lineage>
        <taxon>Bacteria</taxon>
        <taxon>Bacillati</taxon>
        <taxon>Actinomycetota</taxon>
        <taxon>Actinomycetes</taxon>
        <taxon>Mycobacteriales</taxon>
        <taxon>Tsukamurellaceae</taxon>
        <taxon>Tsukamurella</taxon>
    </lineage>
</organism>
<dbReference type="EMBL" id="LSRF01000007">
    <property type="protein sequence ID" value="KXP14138.1"/>
    <property type="molecule type" value="Genomic_DNA"/>
</dbReference>
<comment type="caution">
    <text evidence="1">The sequence shown here is derived from an EMBL/GenBank/DDBJ whole genome shotgun (WGS) entry which is preliminary data.</text>
</comment>
<gene>
    <name evidence="1" type="ORF">AXK60_21890</name>
</gene>
<dbReference type="AlphaFoldDB" id="A0A138AUL5"/>
<evidence type="ECO:0000313" key="2">
    <source>
        <dbReference type="Proteomes" id="UP000070258"/>
    </source>
</evidence>
<protein>
    <submittedName>
        <fullName evidence="1">Uncharacterized protein</fullName>
    </submittedName>
</protein>
<proteinExistence type="predicted"/>
<sequence length="72" mass="7147">MNIGFALEQVAVTEAGFGFGAGAGAAVAGPMANVAAAASATATPAVRVEIVEVFIGASFRSRECSDKSTRRG</sequence>
<accession>A0A138AUL5</accession>
<reference evidence="2" key="1">
    <citation type="submission" date="2016-02" db="EMBL/GenBank/DDBJ databases">
        <authorList>
            <person name="Wen L."/>
            <person name="He K."/>
            <person name="Yang H."/>
        </authorList>
    </citation>
    <scope>NUCLEOTIDE SEQUENCE [LARGE SCALE GENOMIC DNA]</scope>
    <source>
        <strain evidence="2">JCM 15929</strain>
    </source>
</reference>
<evidence type="ECO:0000313" key="1">
    <source>
        <dbReference type="EMBL" id="KXP14138.1"/>
    </source>
</evidence>
<dbReference type="Proteomes" id="UP000070258">
    <property type="component" value="Unassembled WGS sequence"/>
</dbReference>